<dbReference type="PANTHER" id="PTHR43047">
    <property type="entry name" value="TWO-COMPONENT HISTIDINE PROTEIN KINASE"/>
    <property type="match status" value="1"/>
</dbReference>
<dbReference type="Proteomes" id="UP000217076">
    <property type="component" value="Unassembled WGS sequence"/>
</dbReference>
<evidence type="ECO:0000256" key="2">
    <source>
        <dbReference type="ARBA" id="ARBA00004651"/>
    </source>
</evidence>
<dbReference type="GO" id="GO:0071555">
    <property type="term" value="P:cell wall organization"/>
    <property type="evidence" value="ECO:0007669"/>
    <property type="project" value="InterPro"/>
</dbReference>
<evidence type="ECO:0000256" key="7">
    <source>
        <dbReference type="ARBA" id="ARBA00022692"/>
    </source>
</evidence>
<evidence type="ECO:0000256" key="6">
    <source>
        <dbReference type="ARBA" id="ARBA00022679"/>
    </source>
</evidence>
<dbReference type="SMART" id="SM00388">
    <property type="entry name" value="HisKA"/>
    <property type="match status" value="1"/>
</dbReference>
<comment type="catalytic activity">
    <reaction evidence="1">
        <text>ATP + protein L-histidine = ADP + protein N-phospho-L-histidine.</text>
        <dbReference type="EC" id="2.7.13.3"/>
    </reaction>
</comment>
<keyword evidence="5" id="KW-0597">Phosphoprotein</keyword>
<feature type="transmembrane region" description="Helical" evidence="15">
    <location>
        <begin position="12"/>
        <end position="29"/>
    </location>
</feature>
<dbReference type="InterPro" id="IPR036890">
    <property type="entry name" value="HATPase_C_sf"/>
</dbReference>
<feature type="transmembrane region" description="Helical" evidence="15">
    <location>
        <begin position="73"/>
        <end position="98"/>
    </location>
</feature>
<dbReference type="InterPro" id="IPR036097">
    <property type="entry name" value="HisK_dim/P_sf"/>
</dbReference>
<evidence type="ECO:0000313" key="19">
    <source>
        <dbReference type="EMBL" id="SDG75491.1"/>
    </source>
</evidence>
<keyword evidence="11 15" id="KW-1133">Transmembrane helix</keyword>
<dbReference type="NCBIfam" id="TIGR00229">
    <property type="entry name" value="sensory_box"/>
    <property type="match status" value="1"/>
</dbReference>
<feature type="transmembrane region" description="Helical" evidence="15">
    <location>
        <begin position="169"/>
        <end position="191"/>
    </location>
</feature>
<gene>
    <name evidence="19" type="ORF">SAMN05421742_102321</name>
</gene>
<evidence type="ECO:0000256" key="11">
    <source>
        <dbReference type="ARBA" id="ARBA00022989"/>
    </source>
</evidence>
<keyword evidence="13 15" id="KW-0472">Membrane</keyword>
<proteinExistence type="predicted"/>
<dbReference type="SMART" id="SM00387">
    <property type="entry name" value="HATPase_c"/>
    <property type="match status" value="1"/>
</dbReference>
<reference evidence="20" key="1">
    <citation type="submission" date="2016-10" db="EMBL/GenBank/DDBJ databases">
        <authorList>
            <person name="Varghese N."/>
            <person name="Submissions S."/>
        </authorList>
    </citation>
    <scope>NUCLEOTIDE SEQUENCE [LARGE SCALE GENOMIC DNA]</scope>
    <source>
        <strain evidence="20">930I</strain>
    </source>
</reference>
<dbReference type="Gene3D" id="3.30.450.20">
    <property type="entry name" value="PAS domain"/>
    <property type="match status" value="2"/>
</dbReference>
<evidence type="ECO:0000256" key="3">
    <source>
        <dbReference type="ARBA" id="ARBA00012438"/>
    </source>
</evidence>
<dbReference type="InterPro" id="IPR003661">
    <property type="entry name" value="HisK_dim/P_dom"/>
</dbReference>
<organism evidence="19 20">
    <name type="scientific">Roseospirillum parvum</name>
    <dbReference type="NCBI Taxonomy" id="83401"/>
    <lineage>
        <taxon>Bacteria</taxon>
        <taxon>Pseudomonadati</taxon>
        <taxon>Pseudomonadota</taxon>
        <taxon>Alphaproteobacteria</taxon>
        <taxon>Rhodospirillales</taxon>
        <taxon>Rhodospirillaceae</taxon>
        <taxon>Roseospirillum</taxon>
    </lineage>
</organism>
<dbReference type="InterPro" id="IPR000014">
    <property type="entry name" value="PAS"/>
</dbReference>
<dbReference type="FunFam" id="1.10.287.130:FF:000038">
    <property type="entry name" value="Sensory transduction histidine kinase"/>
    <property type="match status" value="1"/>
</dbReference>
<sequence length="703" mass="75515">MVDTILHIVSDFGLLALFSLGVVALRPLANGLPNRALHQGLLGVMFGLLAAVVMLDPIRLPEGATFDARGGPAILAGVFAGPLGAAIAAAIGAAVRYWGIGGPVALGGVAGFALYGLAGVIAGAVLARRGLRPGPLALLLIGAFGTLMVIPSFFVSADWATGWTIIGKAWPILLSANLVGTLLVGLVVSFAERQAHLLAHRKSRAEEADTLALVASHTTTAVIIFDPQGRIEWVNAGFEALTGYPRAEVLGLSPADFLRGPDTDPAVAARIDDALKRGEACHEQLLNHTRDGRPYWVDVTCQPVHVDGRLRGFISVETDITDQKTLEARLLRAEQVAKVGHWRVKLPEEVAVWSDQVYRILGRAPGQPLPSLPATIDFYLPEDRPRVRQQVYRTIETGEPLAFRARIKVEGEIKWLDVRGDAEHGRDGQVSAIFGIVQDVSELARHEIELAEARDQADAANHSKSEFLATMSHELRTPLNAILGFSEILTHQMFGPIQGDPRYLEYLGDIHDSGQILLELVNDVLDLSKIEAGQFELDETEVTLPEATARALRLVRQRALAHHLEITVARLETAPPLRADQRLVVQMLFNLLTNAIKFTPAGGRIEVFFEPMANGGMALTVKDSGIGMSAEDLAQATQPYFQARTAQARPVVSGGMGGTGLGLTLVSRMMEMHQGRLRLDSAPGQGTTARLVFPAARVVAGGG</sequence>
<dbReference type="InterPro" id="IPR035965">
    <property type="entry name" value="PAS-like_dom_sf"/>
</dbReference>
<dbReference type="Gene3D" id="3.30.565.10">
    <property type="entry name" value="Histidine kinase-like ATPase, C-terminal domain"/>
    <property type="match status" value="1"/>
</dbReference>
<dbReference type="RefSeq" id="WP_092616147.1">
    <property type="nucleotide sequence ID" value="NZ_FNCV01000002.1"/>
</dbReference>
<evidence type="ECO:0000256" key="8">
    <source>
        <dbReference type="ARBA" id="ARBA00022741"/>
    </source>
</evidence>
<dbReference type="PANTHER" id="PTHR43047:SF64">
    <property type="entry name" value="HISTIDINE KINASE CONTAINING CHEY-HOMOLOGOUS RECEIVER DOMAIN AND PAS DOMAIN-RELATED"/>
    <property type="match status" value="1"/>
</dbReference>
<dbReference type="GO" id="GO:0005886">
    <property type="term" value="C:plasma membrane"/>
    <property type="evidence" value="ECO:0007669"/>
    <property type="project" value="UniProtKB-SubCell"/>
</dbReference>
<keyword evidence="4" id="KW-1003">Cell membrane</keyword>
<dbReference type="STRING" id="83401.SAMN05421742_102321"/>
<keyword evidence="10" id="KW-0067">ATP-binding</keyword>
<dbReference type="InterPro" id="IPR001610">
    <property type="entry name" value="PAC"/>
</dbReference>
<dbReference type="Pfam" id="PF00512">
    <property type="entry name" value="HisKA"/>
    <property type="match status" value="1"/>
</dbReference>
<evidence type="ECO:0000256" key="15">
    <source>
        <dbReference type="SAM" id="Phobius"/>
    </source>
</evidence>
<dbReference type="Gene3D" id="2.10.70.100">
    <property type="match status" value="1"/>
</dbReference>
<dbReference type="PRINTS" id="PR00344">
    <property type="entry name" value="BCTRLSENSOR"/>
</dbReference>
<dbReference type="Pfam" id="PF02518">
    <property type="entry name" value="HATPase_c"/>
    <property type="match status" value="1"/>
</dbReference>
<keyword evidence="8" id="KW-0547">Nucleotide-binding</keyword>
<dbReference type="EMBL" id="FNCV01000002">
    <property type="protein sequence ID" value="SDG75491.1"/>
    <property type="molecule type" value="Genomic_DNA"/>
</dbReference>
<evidence type="ECO:0000256" key="10">
    <source>
        <dbReference type="ARBA" id="ARBA00022840"/>
    </source>
</evidence>
<dbReference type="PROSITE" id="PS50109">
    <property type="entry name" value="HIS_KIN"/>
    <property type="match status" value="1"/>
</dbReference>
<dbReference type="Pfam" id="PF08447">
    <property type="entry name" value="PAS_3"/>
    <property type="match status" value="1"/>
</dbReference>
<protein>
    <recommendedName>
        <fullName evidence="3">histidine kinase</fullName>
        <ecNumber evidence="3">2.7.13.3</ecNumber>
    </recommendedName>
</protein>
<name>A0A1G7WU77_9PROT</name>
<dbReference type="InterPro" id="IPR003594">
    <property type="entry name" value="HATPase_dom"/>
</dbReference>
<keyword evidence="14" id="KW-0175">Coiled coil</keyword>
<evidence type="ECO:0000256" key="5">
    <source>
        <dbReference type="ARBA" id="ARBA00022553"/>
    </source>
</evidence>
<feature type="transmembrane region" description="Helical" evidence="15">
    <location>
        <begin position="104"/>
        <end position="127"/>
    </location>
</feature>
<dbReference type="SMART" id="SM00091">
    <property type="entry name" value="PAS"/>
    <property type="match status" value="2"/>
</dbReference>
<dbReference type="InterPro" id="IPR000700">
    <property type="entry name" value="PAS-assoc_C"/>
</dbReference>
<keyword evidence="12" id="KW-0902">Two-component regulatory system</keyword>
<comment type="subcellular location">
    <subcellularLocation>
        <location evidence="2">Cell membrane</location>
        <topology evidence="2">Multi-pass membrane protein</topology>
    </subcellularLocation>
</comment>
<accession>A0A1G7WU77</accession>
<feature type="domain" description="Histidine kinase" evidence="16">
    <location>
        <begin position="470"/>
        <end position="697"/>
    </location>
</feature>
<dbReference type="SUPFAM" id="SSF55874">
    <property type="entry name" value="ATPase domain of HSP90 chaperone/DNA topoisomerase II/histidine kinase"/>
    <property type="match status" value="1"/>
</dbReference>
<dbReference type="OrthoDB" id="9789782at2"/>
<evidence type="ECO:0000256" key="4">
    <source>
        <dbReference type="ARBA" id="ARBA00022475"/>
    </source>
</evidence>
<keyword evidence="6" id="KW-0808">Transferase</keyword>
<dbReference type="InterPro" id="IPR013655">
    <property type="entry name" value="PAS_fold_3"/>
</dbReference>
<feature type="domain" description="PAS" evidence="17">
    <location>
        <begin position="350"/>
        <end position="398"/>
    </location>
</feature>
<dbReference type="Pfam" id="PF07694">
    <property type="entry name" value="5TM-5TMR_LYT"/>
    <property type="match status" value="1"/>
</dbReference>
<keyword evidence="7 15" id="KW-0812">Transmembrane</keyword>
<dbReference type="EC" id="2.7.13.3" evidence="3"/>
<feature type="transmembrane region" description="Helical" evidence="15">
    <location>
        <begin position="136"/>
        <end position="157"/>
    </location>
</feature>
<dbReference type="AlphaFoldDB" id="A0A1G7WU77"/>
<dbReference type="PROSITE" id="PS50112">
    <property type="entry name" value="PAS"/>
    <property type="match status" value="2"/>
</dbReference>
<feature type="transmembrane region" description="Helical" evidence="15">
    <location>
        <begin position="41"/>
        <end position="61"/>
    </location>
</feature>
<dbReference type="GO" id="GO:0000155">
    <property type="term" value="F:phosphorelay sensor kinase activity"/>
    <property type="evidence" value="ECO:0007669"/>
    <property type="project" value="InterPro"/>
</dbReference>
<evidence type="ECO:0000256" key="9">
    <source>
        <dbReference type="ARBA" id="ARBA00022777"/>
    </source>
</evidence>
<dbReference type="CDD" id="cd00130">
    <property type="entry name" value="PAS"/>
    <property type="match status" value="1"/>
</dbReference>
<evidence type="ECO:0000259" key="18">
    <source>
        <dbReference type="PROSITE" id="PS50113"/>
    </source>
</evidence>
<feature type="coiled-coil region" evidence="14">
    <location>
        <begin position="436"/>
        <end position="463"/>
    </location>
</feature>
<dbReference type="GO" id="GO:0005524">
    <property type="term" value="F:ATP binding"/>
    <property type="evidence" value="ECO:0007669"/>
    <property type="project" value="UniProtKB-KW"/>
</dbReference>
<dbReference type="Pfam" id="PF13426">
    <property type="entry name" value="PAS_9"/>
    <property type="match status" value="1"/>
</dbReference>
<evidence type="ECO:0000256" key="1">
    <source>
        <dbReference type="ARBA" id="ARBA00000085"/>
    </source>
</evidence>
<evidence type="ECO:0000256" key="12">
    <source>
        <dbReference type="ARBA" id="ARBA00023012"/>
    </source>
</evidence>
<dbReference type="CDD" id="cd00082">
    <property type="entry name" value="HisKA"/>
    <property type="match status" value="1"/>
</dbReference>
<dbReference type="InterPro" id="IPR005467">
    <property type="entry name" value="His_kinase_dom"/>
</dbReference>
<feature type="domain" description="PAC" evidence="18">
    <location>
        <begin position="279"/>
        <end position="332"/>
    </location>
</feature>
<dbReference type="SUPFAM" id="SSF47384">
    <property type="entry name" value="Homodimeric domain of signal transducing histidine kinase"/>
    <property type="match status" value="1"/>
</dbReference>
<dbReference type="SUPFAM" id="SSF55785">
    <property type="entry name" value="PYP-like sensor domain (PAS domain)"/>
    <property type="match status" value="2"/>
</dbReference>
<keyword evidence="9" id="KW-0418">Kinase</keyword>
<dbReference type="Gene3D" id="1.10.287.130">
    <property type="match status" value="1"/>
</dbReference>
<dbReference type="SMART" id="SM00086">
    <property type="entry name" value="PAC"/>
    <property type="match status" value="2"/>
</dbReference>
<feature type="domain" description="PAS" evidence="17">
    <location>
        <begin position="207"/>
        <end position="278"/>
    </location>
</feature>
<dbReference type="PROSITE" id="PS50113">
    <property type="entry name" value="PAC"/>
    <property type="match status" value="2"/>
</dbReference>
<feature type="domain" description="PAC" evidence="18">
    <location>
        <begin position="399"/>
        <end position="452"/>
    </location>
</feature>
<evidence type="ECO:0000259" key="17">
    <source>
        <dbReference type="PROSITE" id="PS50112"/>
    </source>
</evidence>
<dbReference type="InterPro" id="IPR004358">
    <property type="entry name" value="Sig_transdc_His_kin-like_C"/>
</dbReference>
<evidence type="ECO:0000259" key="16">
    <source>
        <dbReference type="PROSITE" id="PS50109"/>
    </source>
</evidence>
<evidence type="ECO:0000313" key="20">
    <source>
        <dbReference type="Proteomes" id="UP000217076"/>
    </source>
</evidence>
<dbReference type="InterPro" id="IPR011620">
    <property type="entry name" value="Sig_transdc_His_kinase_LytS_TM"/>
</dbReference>
<keyword evidence="20" id="KW-1185">Reference proteome</keyword>
<evidence type="ECO:0000256" key="13">
    <source>
        <dbReference type="ARBA" id="ARBA00023136"/>
    </source>
</evidence>
<evidence type="ECO:0000256" key="14">
    <source>
        <dbReference type="SAM" id="Coils"/>
    </source>
</evidence>